<proteinExistence type="predicted"/>
<dbReference type="EMBL" id="JACU01000002">
    <property type="protein sequence ID" value="KMS60049.1"/>
    <property type="molecule type" value="Genomic_DNA"/>
</dbReference>
<reference evidence="1 2" key="1">
    <citation type="journal article" date="2015" name="G3 (Bethesda)">
        <title>Insights into Ongoing Evolution of the Hexachlorocyclohexane Catabolic Pathway from Comparative Genomics of Ten Sphingomonadaceae Strains.</title>
        <authorList>
            <person name="Pearce S.L."/>
            <person name="Oakeshott J.G."/>
            <person name="Pandey G."/>
        </authorList>
    </citation>
    <scope>NUCLEOTIDE SEQUENCE [LARGE SCALE GENOMIC DNA]</scope>
    <source>
        <strain evidence="1 2">LL02</strain>
    </source>
</reference>
<evidence type="ECO:0000313" key="1">
    <source>
        <dbReference type="EMBL" id="KMS60049.1"/>
    </source>
</evidence>
<keyword evidence="2" id="KW-1185">Reference proteome</keyword>
<dbReference type="Proteomes" id="UP000052268">
    <property type="component" value="Unassembled WGS sequence"/>
</dbReference>
<name>A0A0J7Y7Z6_9SPHN</name>
<sequence>MEAITVDLADLYHHYYLQSYDKAPPNPDPAQFEHVRYLESCTAFRFQPNGLGANKTKKQNNSNELGEAFCRWFLAEHLDIRYVARIDDVRNHGALTWAQGVSVECNPCTEGDAPDYFCVEPTGQVTLAEAKGTIEAVGFGTKKFATWRKQFNVTADPVPRIGGGGIYIRLLASCARRRTGH</sequence>
<accession>A0A0J7Y7Z6</accession>
<comment type="caution">
    <text evidence="1">The sequence shown here is derived from an EMBL/GenBank/DDBJ whole genome shotgun (WGS) entry which is preliminary data.</text>
</comment>
<dbReference type="PATRIC" id="fig|1114963.3.peg.1273"/>
<organism evidence="1 2">
    <name type="scientific">Novosphingobium barchaimii LL02</name>
    <dbReference type="NCBI Taxonomy" id="1114963"/>
    <lineage>
        <taxon>Bacteria</taxon>
        <taxon>Pseudomonadati</taxon>
        <taxon>Pseudomonadota</taxon>
        <taxon>Alphaproteobacteria</taxon>
        <taxon>Sphingomonadales</taxon>
        <taxon>Sphingomonadaceae</taxon>
        <taxon>Novosphingobium</taxon>
    </lineage>
</organism>
<dbReference type="AlphaFoldDB" id="A0A0J7Y7Z6"/>
<gene>
    <name evidence="1" type="ORF">V474_11825</name>
</gene>
<protein>
    <submittedName>
        <fullName evidence="1">Uncharacterized protein</fullName>
    </submittedName>
</protein>
<evidence type="ECO:0000313" key="2">
    <source>
        <dbReference type="Proteomes" id="UP000052268"/>
    </source>
</evidence>